<dbReference type="EMBL" id="BPLR01003485">
    <property type="protein sequence ID" value="GIX85138.1"/>
    <property type="molecule type" value="Genomic_DNA"/>
</dbReference>
<gene>
    <name evidence="1" type="ORF">CEXT_233551</name>
</gene>
<sequence>MLISDCIRNHGGANWVLANRGNSPDIPMLEISTLMTHWRNEVLVNAFLHNVLIQKSFCSEYFSFRLVPF</sequence>
<evidence type="ECO:0000313" key="1">
    <source>
        <dbReference type="EMBL" id="GIX85138.1"/>
    </source>
</evidence>
<comment type="caution">
    <text evidence="1">The sequence shown here is derived from an EMBL/GenBank/DDBJ whole genome shotgun (WGS) entry which is preliminary data.</text>
</comment>
<organism evidence="1 2">
    <name type="scientific">Caerostris extrusa</name>
    <name type="common">Bark spider</name>
    <name type="synonym">Caerostris bankana</name>
    <dbReference type="NCBI Taxonomy" id="172846"/>
    <lineage>
        <taxon>Eukaryota</taxon>
        <taxon>Metazoa</taxon>
        <taxon>Ecdysozoa</taxon>
        <taxon>Arthropoda</taxon>
        <taxon>Chelicerata</taxon>
        <taxon>Arachnida</taxon>
        <taxon>Araneae</taxon>
        <taxon>Araneomorphae</taxon>
        <taxon>Entelegynae</taxon>
        <taxon>Araneoidea</taxon>
        <taxon>Araneidae</taxon>
        <taxon>Caerostris</taxon>
    </lineage>
</organism>
<protein>
    <submittedName>
        <fullName evidence="1">Uncharacterized protein</fullName>
    </submittedName>
</protein>
<name>A0AAV4NKC2_CAEEX</name>
<dbReference type="Proteomes" id="UP001054945">
    <property type="component" value="Unassembled WGS sequence"/>
</dbReference>
<dbReference type="AlphaFoldDB" id="A0AAV4NKC2"/>
<proteinExistence type="predicted"/>
<evidence type="ECO:0000313" key="2">
    <source>
        <dbReference type="Proteomes" id="UP001054945"/>
    </source>
</evidence>
<keyword evidence="2" id="KW-1185">Reference proteome</keyword>
<accession>A0AAV4NKC2</accession>
<reference evidence="1 2" key="1">
    <citation type="submission" date="2021-06" db="EMBL/GenBank/DDBJ databases">
        <title>Caerostris extrusa draft genome.</title>
        <authorList>
            <person name="Kono N."/>
            <person name="Arakawa K."/>
        </authorList>
    </citation>
    <scope>NUCLEOTIDE SEQUENCE [LARGE SCALE GENOMIC DNA]</scope>
</reference>